<gene>
    <name evidence="1" type="ORF">LCGC14_0776780</name>
</gene>
<proteinExistence type="predicted"/>
<dbReference type="EMBL" id="LAZR01001987">
    <property type="protein sequence ID" value="KKN36134.1"/>
    <property type="molecule type" value="Genomic_DNA"/>
</dbReference>
<sequence length="69" mass="7772">MTSVYPKIIRTLTGGAFGTVREKLSKVNSVQEEIHVRELDAESLAEAAKIEAEMWREVHATLERDDEVS</sequence>
<name>A0A0F9Q0Y9_9ZZZZ</name>
<organism evidence="1">
    <name type="scientific">marine sediment metagenome</name>
    <dbReference type="NCBI Taxonomy" id="412755"/>
    <lineage>
        <taxon>unclassified sequences</taxon>
        <taxon>metagenomes</taxon>
        <taxon>ecological metagenomes</taxon>
    </lineage>
</organism>
<comment type="caution">
    <text evidence="1">The sequence shown here is derived from an EMBL/GenBank/DDBJ whole genome shotgun (WGS) entry which is preliminary data.</text>
</comment>
<protein>
    <submittedName>
        <fullName evidence="1">Uncharacterized protein</fullName>
    </submittedName>
</protein>
<evidence type="ECO:0000313" key="1">
    <source>
        <dbReference type="EMBL" id="KKN36134.1"/>
    </source>
</evidence>
<dbReference type="AlphaFoldDB" id="A0A0F9Q0Y9"/>
<accession>A0A0F9Q0Y9</accession>
<reference evidence="1" key="1">
    <citation type="journal article" date="2015" name="Nature">
        <title>Complex archaea that bridge the gap between prokaryotes and eukaryotes.</title>
        <authorList>
            <person name="Spang A."/>
            <person name="Saw J.H."/>
            <person name="Jorgensen S.L."/>
            <person name="Zaremba-Niedzwiedzka K."/>
            <person name="Martijn J."/>
            <person name="Lind A.E."/>
            <person name="van Eijk R."/>
            <person name="Schleper C."/>
            <person name="Guy L."/>
            <person name="Ettema T.J."/>
        </authorList>
    </citation>
    <scope>NUCLEOTIDE SEQUENCE</scope>
</reference>